<dbReference type="Proteomes" id="UP001630127">
    <property type="component" value="Unassembled WGS sequence"/>
</dbReference>
<evidence type="ECO:0000256" key="4">
    <source>
        <dbReference type="ARBA" id="ARBA00023242"/>
    </source>
</evidence>
<gene>
    <name evidence="7" type="ORF">ACH5RR_004308</name>
</gene>
<comment type="function">
    <text evidence="5">Involved in ribosomal large subunit assembly.</text>
</comment>
<keyword evidence="4 5" id="KW-0539">Nucleus</keyword>
<dbReference type="GO" id="GO:0042254">
    <property type="term" value="P:ribosome biogenesis"/>
    <property type="evidence" value="ECO:0007669"/>
    <property type="project" value="UniProtKB-KW"/>
</dbReference>
<comment type="similarity">
    <text evidence="2 5">Belongs to the RRS1 family.</text>
</comment>
<sequence length="326" mass="36101">MAAEYKIDLGNLMAFDPHHSFSSPPSSREDLVKESLEQGTKLVQAVADALFNLPSTEDPDGPIVTLPPPTTKLPREKPLPKPKPPTRWEVFAQKKGIQKHKKDKVVFDEQTGTWKRRHGYGRINDDKDIPVIEAKMNDEPGEDPFAKRQGEKKKRVDKQGKNRLKNLKQAAKAGALPSHIQLAATALPITGSRAAPKKVGKDELQNVAGMAATATASGGKFDKKLPGEKTPKHEKKHRKFLPAVEGSGMGSLEKQQTEKVLNKLISKNSHDILNVEKAVTVYNVKEEKKRRNQKGKSYSNSSKLKPNKKSFKKTEKKGSSNKGKSK</sequence>
<feature type="region of interest" description="Disordered" evidence="6">
    <location>
        <begin position="135"/>
        <end position="163"/>
    </location>
</feature>
<evidence type="ECO:0000313" key="8">
    <source>
        <dbReference type="Proteomes" id="UP001630127"/>
    </source>
</evidence>
<name>A0ABD3AX94_9GENT</name>
<comment type="caution">
    <text evidence="7">The sequence shown here is derived from an EMBL/GenBank/DDBJ whole genome shotgun (WGS) entry which is preliminary data.</text>
</comment>
<keyword evidence="3 5" id="KW-0690">Ribosome biogenesis</keyword>
<evidence type="ECO:0000313" key="7">
    <source>
        <dbReference type="EMBL" id="KAL3535847.1"/>
    </source>
</evidence>
<feature type="region of interest" description="Disordered" evidence="6">
    <location>
        <begin position="53"/>
        <end position="86"/>
    </location>
</feature>
<dbReference type="AlphaFoldDB" id="A0ABD3AX94"/>
<dbReference type="Pfam" id="PF04939">
    <property type="entry name" value="RRS1"/>
    <property type="match status" value="1"/>
</dbReference>
<proteinExistence type="inferred from homology"/>
<evidence type="ECO:0000256" key="5">
    <source>
        <dbReference type="RuleBase" id="RU364132"/>
    </source>
</evidence>
<organism evidence="7 8">
    <name type="scientific">Cinchona calisaya</name>
    <dbReference type="NCBI Taxonomy" id="153742"/>
    <lineage>
        <taxon>Eukaryota</taxon>
        <taxon>Viridiplantae</taxon>
        <taxon>Streptophyta</taxon>
        <taxon>Embryophyta</taxon>
        <taxon>Tracheophyta</taxon>
        <taxon>Spermatophyta</taxon>
        <taxon>Magnoliopsida</taxon>
        <taxon>eudicotyledons</taxon>
        <taxon>Gunneridae</taxon>
        <taxon>Pentapetalae</taxon>
        <taxon>asterids</taxon>
        <taxon>lamiids</taxon>
        <taxon>Gentianales</taxon>
        <taxon>Rubiaceae</taxon>
        <taxon>Cinchonoideae</taxon>
        <taxon>Cinchoneae</taxon>
        <taxon>Cinchona</taxon>
    </lineage>
</organism>
<dbReference type="PANTHER" id="PTHR17602">
    <property type="entry name" value="RIBOSOME BIOGENESIS REGULATORY PROTEIN"/>
    <property type="match status" value="1"/>
</dbReference>
<feature type="region of interest" description="Disordered" evidence="6">
    <location>
        <begin position="217"/>
        <end position="254"/>
    </location>
</feature>
<feature type="compositionally biased region" description="Basic and acidic residues" evidence="6">
    <location>
        <begin position="220"/>
        <end position="231"/>
    </location>
</feature>
<feature type="region of interest" description="Disordered" evidence="6">
    <location>
        <begin position="281"/>
        <end position="326"/>
    </location>
</feature>
<evidence type="ECO:0000256" key="1">
    <source>
        <dbReference type="ARBA" id="ARBA00004123"/>
    </source>
</evidence>
<keyword evidence="8" id="KW-1185">Reference proteome</keyword>
<feature type="compositionally biased region" description="Basic and acidic residues" evidence="6">
    <location>
        <begin position="135"/>
        <end position="149"/>
    </location>
</feature>
<dbReference type="PANTHER" id="PTHR17602:SF4">
    <property type="entry name" value="RIBOSOME BIOGENESIS REGULATORY PROTEIN HOMOLOG"/>
    <property type="match status" value="1"/>
</dbReference>
<evidence type="ECO:0000256" key="6">
    <source>
        <dbReference type="SAM" id="MobiDB-lite"/>
    </source>
</evidence>
<dbReference type="GO" id="GO:0005634">
    <property type="term" value="C:nucleus"/>
    <property type="evidence" value="ECO:0007669"/>
    <property type="project" value="UniProtKB-SubCell"/>
</dbReference>
<dbReference type="EMBL" id="JBJUIK010000002">
    <property type="protein sequence ID" value="KAL3535847.1"/>
    <property type="molecule type" value="Genomic_DNA"/>
</dbReference>
<feature type="compositionally biased region" description="Basic residues" evidence="6">
    <location>
        <begin position="150"/>
        <end position="163"/>
    </location>
</feature>
<accession>A0ABD3AX94</accession>
<evidence type="ECO:0000256" key="3">
    <source>
        <dbReference type="ARBA" id="ARBA00022517"/>
    </source>
</evidence>
<reference evidence="7 8" key="1">
    <citation type="submission" date="2024-11" db="EMBL/GenBank/DDBJ databases">
        <title>A near-complete genome assembly of Cinchona calisaya.</title>
        <authorList>
            <person name="Lian D.C."/>
            <person name="Zhao X.W."/>
            <person name="Wei L."/>
        </authorList>
    </citation>
    <scope>NUCLEOTIDE SEQUENCE [LARGE SCALE GENOMIC DNA]</scope>
    <source>
        <tissue evidence="7">Nenye</tissue>
    </source>
</reference>
<protein>
    <recommendedName>
        <fullName evidence="5">Ribosome biogenesis regulatory protein</fullName>
    </recommendedName>
</protein>
<dbReference type="InterPro" id="IPR007023">
    <property type="entry name" value="Ribosom_reg"/>
</dbReference>
<evidence type="ECO:0000256" key="2">
    <source>
        <dbReference type="ARBA" id="ARBA00010077"/>
    </source>
</evidence>
<comment type="subcellular location">
    <subcellularLocation>
        <location evidence="1 5">Nucleus</location>
    </subcellularLocation>
</comment>